<evidence type="ECO:0000313" key="1">
    <source>
        <dbReference type="EMBL" id="MDJ1479523.1"/>
    </source>
</evidence>
<sequence>MKTSQFQRAMNLSGLFTKYIHSVFLLFLTVSFSLSAQNEVKEQLVIPLSDPNKPGFLEVGLVNGSIRVTSHTSKEVIIEGAVGGSKKHKEDDAVSATGMRRIAKTNSMELTAEERSNRISVNTNSHIRAIDLTIKVPQRFSLKLSTVNNGDILVENVNGELEITNVNGRIELTNIEGSAVANTVNGALTAIFKDITPNTPMAFSTLNGKIDVTLPANVKTNVKLKSDQGEIYSDFDIAVDKTQPKVDKSSQNGMYRVSVDDWTYGKINGGGPEIMAKNMHGNIYIRKAK</sequence>
<dbReference type="Proteomes" id="UP001241110">
    <property type="component" value="Unassembled WGS sequence"/>
</dbReference>
<comment type="caution">
    <text evidence="1">The sequence shown here is derived from an EMBL/GenBank/DDBJ whole genome shotgun (WGS) entry which is preliminary data.</text>
</comment>
<gene>
    <name evidence="1" type="ORF">QNI16_03445</name>
</gene>
<accession>A0AAE3U6W7</accession>
<proteinExistence type="predicted"/>
<organism evidence="1 2">
    <name type="scientific">Xanthocytophaga flava</name>
    <dbReference type="NCBI Taxonomy" id="3048013"/>
    <lineage>
        <taxon>Bacteria</taxon>
        <taxon>Pseudomonadati</taxon>
        <taxon>Bacteroidota</taxon>
        <taxon>Cytophagia</taxon>
        <taxon>Cytophagales</taxon>
        <taxon>Rhodocytophagaceae</taxon>
        <taxon>Xanthocytophaga</taxon>
    </lineage>
</organism>
<protein>
    <submittedName>
        <fullName evidence="1">DUF4097 family beta strand repeat-containing protein</fullName>
    </submittedName>
</protein>
<name>A0AAE3U6W7_9BACT</name>
<dbReference type="EMBL" id="JASJOS010000002">
    <property type="protein sequence ID" value="MDJ1479523.1"/>
    <property type="molecule type" value="Genomic_DNA"/>
</dbReference>
<evidence type="ECO:0000313" key="2">
    <source>
        <dbReference type="Proteomes" id="UP001241110"/>
    </source>
</evidence>
<dbReference type="AlphaFoldDB" id="A0AAE3U6W7"/>
<reference evidence="1" key="1">
    <citation type="submission" date="2023-05" db="EMBL/GenBank/DDBJ databases">
        <authorList>
            <person name="Zhang X."/>
        </authorList>
    </citation>
    <scope>NUCLEOTIDE SEQUENCE</scope>
    <source>
        <strain evidence="1">YF14B1</strain>
    </source>
</reference>
<dbReference type="RefSeq" id="WP_313975796.1">
    <property type="nucleotide sequence ID" value="NZ_JASJOS010000002.1"/>
</dbReference>